<evidence type="ECO:0000256" key="2">
    <source>
        <dbReference type="SAM" id="MobiDB-lite"/>
    </source>
</evidence>
<dbReference type="Proteomes" id="UP000094336">
    <property type="component" value="Unassembled WGS sequence"/>
</dbReference>
<feature type="compositionally biased region" description="Basic and acidic residues" evidence="2">
    <location>
        <begin position="512"/>
        <end position="532"/>
    </location>
</feature>
<dbReference type="STRING" id="984486.A0A1E3QW14"/>
<dbReference type="AlphaFoldDB" id="A0A1E3QW14"/>
<dbReference type="RefSeq" id="XP_018987194.1">
    <property type="nucleotide sequence ID" value="XM_019128054.1"/>
</dbReference>
<gene>
    <name evidence="3" type="ORF">BABINDRAFT_160097</name>
</gene>
<dbReference type="OrthoDB" id="4083233at2759"/>
<feature type="coiled-coil region" evidence="1">
    <location>
        <begin position="221"/>
        <end position="248"/>
    </location>
</feature>
<reference evidence="4" key="1">
    <citation type="submission" date="2016-05" db="EMBL/GenBank/DDBJ databases">
        <title>Comparative genomics of biotechnologically important yeasts.</title>
        <authorList>
            <consortium name="DOE Joint Genome Institute"/>
            <person name="Riley R."/>
            <person name="Haridas S."/>
            <person name="Wolfe K.H."/>
            <person name="Lopes M.R."/>
            <person name="Hittinger C.T."/>
            <person name="Goker M."/>
            <person name="Salamov A."/>
            <person name="Wisecaver J."/>
            <person name="Long T.M."/>
            <person name="Aerts A.L."/>
            <person name="Barry K."/>
            <person name="Choi C."/>
            <person name="Clum A."/>
            <person name="Coughlan A.Y."/>
            <person name="Deshpande S."/>
            <person name="Douglass A.P."/>
            <person name="Hanson S.J."/>
            <person name="Klenk H.-P."/>
            <person name="Labutti K."/>
            <person name="Lapidus A."/>
            <person name="Lindquist E."/>
            <person name="Lipzen A."/>
            <person name="Meier-Kolthoff J.P."/>
            <person name="Ohm R.A."/>
            <person name="Otillar R.P."/>
            <person name="Pangilinan J."/>
            <person name="Peng Y."/>
            <person name="Rokas A."/>
            <person name="Rosa C.A."/>
            <person name="Scheuner C."/>
            <person name="Sibirny A.A."/>
            <person name="Slot J.C."/>
            <person name="Stielow J.B."/>
            <person name="Sun H."/>
            <person name="Kurtzman C.P."/>
            <person name="Blackwell M."/>
            <person name="Grigoriev I.V."/>
            <person name="Jeffries T.W."/>
        </authorList>
    </citation>
    <scope>NUCLEOTIDE SEQUENCE [LARGE SCALE GENOMIC DNA]</scope>
    <source>
        <strain evidence="4">NRRL Y-12698</strain>
    </source>
</reference>
<accession>A0A1E3QW14</accession>
<feature type="region of interest" description="Disordered" evidence="2">
    <location>
        <begin position="450"/>
        <end position="484"/>
    </location>
</feature>
<dbReference type="GeneID" id="30145907"/>
<dbReference type="EMBL" id="KV454427">
    <property type="protein sequence ID" value="ODQ81866.1"/>
    <property type="molecule type" value="Genomic_DNA"/>
</dbReference>
<keyword evidence="1" id="KW-0175">Coiled coil</keyword>
<keyword evidence="4" id="KW-1185">Reference proteome</keyword>
<organism evidence="3 4">
    <name type="scientific">Babjeviella inositovora NRRL Y-12698</name>
    <dbReference type="NCBI Taxonomy" id="984486"/>
    <lineage>
        <taxon>Eukaryota</taxon>
        <taxon>Fungi</taxon>
        <taxon>Dikarya</taxon>
        <taxon>Ascomycota</taxon>
        <taxon>Saccharomycotina</taxon>
        <taxon>Pichiomycetes</taxon>
        <taxon>Serinales incertae sedis</taxon>
        <taxon>Babjeviella</taxon>
    </lineage>
</organism>
<feature type="region of interest" description="Disordered" evidence="2">
    <location>
        <begin position="1"/>
        <end position="38"/>
    </location>
</feature>
<evidence type="ECO:0000313" key="4">
    <source>
        <dbReference type="Proteomes" id="UP000094336"/>
    </source>
</evidence>
<protein>
    <submittedName>
        <fullName evidence="3">Uncharacterized protein</fullName>
    </submittedName>
</protein>
<evidence type="ECO:0000313" key="3">
    <source>
        <dbReference type="EMBL" id="ODQ81866.1"/>
    </source>
</evidence>
<name>A0A1E3QW14_9ASCO</name>
<feature type="region of interest" description="Disordered" evidence="2">
    <location>
        <begin position="500"/>
        <end position="532"/>
    </location>
</feature>
<sequence length="621" mass="71108">MGLKRRSASQHTSPTKLPRQTRRSSESSNAVEPKPPRVPLTVRETAQMLRKIPQMSLEDIEGLEKDLSAEYRRLSTEFARSRLPRINELIKLIDESLNVSELNHRYYTDYVSFTVGEFDKHNAQFYKKCASTAPEVSPTKRRAPVARTASVSLEKLLKAEPTIPHPTEFKFFPQAWKQIEQPYQREFKRLLTSHKYATTLIAQNAETSRILIWKQYFDSRQKEKEALIARTNKELYELEKEYRGVNNHTIDYHDDAVYIRSLRKPTDKKANKAGKLEIKKRVIANYARDERKLAEMDYSKMSSITALQTSEVLNDLYMIKERRKNPADFYEYAYETSKFREVIPLPANQVGNEHNEEESEPETAEVAAINSEYPPLFEPPFPYMMHPFFPSQYGEMPPPLPYPHGEAQPFMHPFQGFPPPPMGFPEDGMRPPAMGYPPMPYFYPPGMPFRPSADSSRSLSPVDSVPDQPTKEPTGELQPSSVPIKEEQPQEVIHLPELQLPGRLPGHLPGRLPDHLYERPDPFHTHHPDSLPRLHLPGASPYLEALQSEVVQPASNMLREMPMEVVHLPAITNVLLGMSTVKPRSRPASPLLINRVLNAEEPVHVALPEVKKILVIEISNP</sequence>
<proteinExistence type="predicted"/>
<evidence type="ECO:0000256" key="1">
    <source>
        <dbReference type="SAM" id="Coils"/>
    </source>
</evidence>